<keyword evidence="3" id="KW-1185">Reference proteome</keyword>
<gene>
    <name evidence="2" type="ORF">NDU88_007796</name>
</gene>
<evidence type="ECO:0000313" key="3">
    <source>
        <dbReference type="Proteomes" id="UP001066276"/>
    </source>
</evidence>
<dbReference type="AlphaFoldDB" id="A0AAV7QN34"/>
<accession>A0AAV7QN34</accession>
<protein>
    <submittedName>
        <fullName evidence="2">Uncharacterized protein</fullName>
    </submittedName>
</protein>
<evidence type="ECO:0000313" key="2">
    <source>
        <dbReference type="EMBL" id="KAJ1141465.1"/>
    </source>
</evidence>
<evidence type="ECO:0000256" key="1">
    <source>
        <dbReference type="SAM" id="MobiDB-lite"/>
    </source>
</evidence>
<comment type="caution">
    <text evidence="2">The sequence shown here is derived from an EMBL/GenBank/DDBJ whole genome shotgun (WGS) entry which is preliminary data.</text>
</comment>
<dbReference type="Proteomes" id="UP001066276">
    <property type="component" value="Chromosome 6"/>
</dbReference>
<feature type="region of interest" description="Disordered" evidence="1">
    <location>
        <begin position="72"/>
        <end position="107"/>
    </location>
</feature>
<organism evidence="2 3">
    <name type="scientific">Pleurodeles waltl</name>
    <name type="common">Iberian ribbed newt</name>
    <dbReference type="NCBI Taxonomy" id="8319"/>
    <lineage>
        <taxon>Eukaryota</taxon>
        <taxon>Metazoa</taxon>
        <taxon>Chordata</taxon>
        <taxon>Craniata</taxon>
        <taxon>Vertebrata</taxon>
        <taxon>Euteleostomi</taxon>
        <taxon>Amphibia</taxon>
        <taxon>Batrachia</taxon>
        <taxon>Caudata</taxon>
        <taxon>Salamandroidea</taxon>
        <taxon>Salamandridae</taxon>
        <taxon>Pleurodelinae</taxon>
        <taxon>Pleurodeles</taxon>
    </lineage>
</organism>
<name>A0AAV7QN34_PLEWA</name>
<reference evidence="2" key="1">
    <citation type="journal article" date="2022" name="bioRxiv">
        <title>Sequencing and chromosome-scale assembly of the giantPleurodeles waltlgenome.</title>
        <authorList>
            <person name="Brown T."/>
            <person name="Elewa A."/>
            <person name="Iarovenko S."/>
            <person name="Subramanian E."/>
            <person name="Araus A.J."/>
            <person name="Petzold A."/>
            <person name="Susuki M."/>
            <person name="Suzuki K.-i.T."/>
            <person name="Hayashi T."/>
            <person name="Toyoda A."/>
            <person name="Oliveira C."/>
            <person name="Osipova E."/>
            <person name="Leigh N.D."/>
            <person name="Simon A."/>
            <person name="Yun M.H."/>
        </authorList>
    </citation>
    <scope>NUCLEOTIDE SEQUENCE</scope>
    <source>
        <strain evidence="2">20211129_DDA</strain>
        <tissue evidence="2">Liver</tissue>
    </source>
</reference>
<sequence>MLSRLCAGCGRGVVTSGPRLAIQAGERGLRHAKPGGLAVKVRRGSGHGGELCPPVLKDWKRPERLARLEFCTPVGPGKKRRPVSGEGAVKPHKGEGEPWDNCGGDAKVTANAGGSAGALLRAGRAAAETRPLGGHLM</sequence>
<dbReference type="EMBL" id="JANPWB010000010">
    <property type="protein sequence ID" value="KAJ1141465.1"/>
    <property type="molecule type" value="Genomic_DNA"/>
</dbReference>
<proteinExistence type="predicted"/>